<evidence type="ECO:0000256" key="1">
    <source>
        <dbReference type="ARBA" id="ARBA00007074"/>
    </source>
</evidence>
<dbReference type="EMBL" id="NUVX01000065">
    <property type="protein sequence ID" value="PFJ32324.1"/>
    <property type="molecule type" value="Genomic_DNA"/>
</dbReference>
<protein>
    <recommendedName>
        <fullName evidence="5">NlpC/P60 domain-containing protein</fullName>
    </recommendedName>
</protein>
<dbReference type="InterPro" id="IPR038765">
    <property type="entry name" value="Papain-like_cys_pep_sf"/>
</dbReference>
<reference evidence="6 7" key="1">
    <citation type="submission" date="2017-09" db="EMBL/GenBank/DDBJ databases">
        <title>Large-scale bioinformatics analysis of Bacillus genomes uncovers conserved roles of natural products in bacterial physiology.</title>
        <authorList>
            <consortium name="Agbiome Team Llc"/>
            <person name="Bleich R.M."/>
            <person name="Grubbs K.J."/>
            <person name="Santa Maria K.C."/>
            <person name="Allen S.E."/>
            <person name="Farag S."/>
            <person name="Shank E.A."/>
            <person name="Bowers A."/>
        </authorList>
    </citation>
    <scope>NUCLEOTIDE SEQUENCE [LARGE SCALE GENOMIC DNA]</scope>
    <source>
        <strain evidence="6 7">AFS085496</strain>
    </source>
</reference>
<dbReference type="SUPFAM" id="SSF54001">
    <property type="entry name" value="Cysteine proteinases"/>
    <property type="match status" value="1"/>
</dbReference>
<dbReference type="AlphaFoldDB" id="A0A9X6WIU0"/>
<evidence type="ECO:0000256" key="3">
    <source>
        <dbReference type="ARBA" id="ARBA00022801"/>
    </source>
</evidence>
<comment type="similarity">
    <text evidence="1">Belongs to the peptidase C40 family.</text>
</comment>
<dbReference type="Gene3D" id="3.30.457.10">
    <property type="entry name" value="Copper amine oxidase-like, N-terminal domain"/>
    <property type="match status" value="1"/>
</dbReference>
<dbReference type="InterPro" id="IPR036582">
    <property type="entry name" value="Mao_N_sf"/>
</dbReference>
<dbReference type="Gene3D" id="3.90.1720.10">
    <property type="entry name" value="endopeptidase domain like (from Nostoc punctiforme)"/>
    <property type="match status" value="1"/>
</dbReference>
<evidence type="ECO:0000313" key="7">
    <source>
        <dbReference type="Proteomes" id="UP000224003"/>
    </source>
</evidence>
<keyword evidence="3" id="KW-0378">Hydrolase</keyword>
<evidence type="ECO:0000256" key="4">
    <source>
        <dbReference type="ARBA" id="ARBA00022807"/>
    </source>
</evidence>
<dbReference type="Pfam" id="PF07833">
    <property type="entry name" value="Cu_amine_oxidN1"/>
    <property type="match status" value="1"/>
</dbReference>
<dbReference type="Proteomes" id="UP000224003">
    <property type="component" value="Unassembled WGS sequence"/>
</dbReference>
<accession>A0A9X6WIU0</accession>
<dbReference type="PANTHER" id="PTHR47053:SF1">
    <property type="entry name" value="MUREIN DD-ENDOPEPTIDASE MEPH-RELATED"/>
    <property type="match status" value="1"/>
</dbReference>
<name>A0A9X6WIU0_BACTU</name>
<evidence type="ECO:0000259" key="5">
    <source>
        <dbReference type="PROSITE" id="PS51935"/>
    </source>
</evidence>
<dbReference type="Pfam" id="PF00877">
    <property type="entry name" value="NLPC_P60"/>
    <property type="match status" value="1"/>
</dbReference>
<dbReference type="GO" id="GO:0006508">
    <property type="term" value="P:proteolysis"/>
    <property type="evidence" value="ECO:0007669"/>
    <property type="project" value="UniProtKB-KW"/>
</dbReference>
<dbReference type="SUPFAM" id="SSF55383">
    <property type="entry name" value="Copper amine oxidase, domain N"/>
    <property type="match status" value="2"/>
</dbReference>
<comment type="caution">
    <text evidence="6">The sequence shown here is derived from an EMBL/GenBank/DDBJ whole genome shotgun (WGS) entry which is preliminary data.</text>
</comment>
<evidence type="ECO:0000313" key="6">
    <source>
        <dbReference type="EMBL" id="PFJ32324.1"/>
    </source>
</evidence>
<dbReference type="InterPro" id="IPR000064">
    <property type="entry name" value="NLP_P60_dom"/>
</dbReference>
<proteinExistence type="inferred from homology"/>
<dbReference type="PANTHER" id="PTHR47053">
    <property type="entry name" value="MUREIN DD-ENDOPEPTIDASE MEPH-RELATED"/>
    <property type="match status" value="1"/>
</dbReference>
<organism evidence="6 7">
    <name type="scientific">Bacillus thuringiensis</name>
    <dbReference type="NCBI Taxonomy" id="1428"/>
    <lineage>
        <taxon>Bacteria</taxon>
        <taxon>Bacillati</taxon>
        <taxon>Bacillota</taxon>
        <taxon>Bacilli</taxon>
        <taxon>Bacillales</taxon>
        <taxon>Bacillaceae</taxon>
        <taxon>Bacillus</taxon>
        <taxon>Bacillus cereus group</taxon>
    </lineage>
</organism>
<sequence length="276" mass="30968">MNSQLEVKVLKKTLFFSAFGLFLLFTNTETYADSIKVKINGETRGYDQAPIMRDNRVFIPIRGISEDTGANVKYSGNLDKKVTIQMKGTTIEFVIGTNKALVNGVATDLPESFILNNRTMLPLRFINEMLGYRVDWSGTEQSVSITTDRGFIANSVINNSQKYLGTPYLFGGTYEKDKKFDCSSFVQKVFGESGIQLPRTSIQQSQLGSLVNMNNLKTGDLIFFDIEHVGKVSHVAIYIDANTLLHATTSKGVNYTTFSQYWKDRIVMAKDILELN</sequence>
<dbReference type="InterPro" id="IPR051202">
    <property type="entry name" value="Peptidase_C40"/>
</dbReference>
<gene>
    <name evidence="6" type="ORF">COJ15_29070</name>
</gene>
<keyword evidence="4" id="KW-0788">Thiol protease</keyword>
<keyword evidence="2" id="KW-0645">Protease</keyword>
<dbReference type="GO" id="GO:0008234">
    <property type="term" value="F:cysteine-type peptidase activity"/>
    <property type="evidence" value="ECO:0007669"/>
    <property type="project" value="UniProtKB-KW"/>
</dbReference>
<dbReference type="InterPro" id="IPR012854">
    <property type="entry name" value="Cu_amine_oxidase-like_N"/>
</dbReference>
<dbReference type="PROSITE" id="PS51935">
    <property type="entry name" value="NLPC_P60"/>
    <property type="match status" value="1"/>
</dbReference>
<feature type="domain" description="NlpC/P60" evidence="5">
    <location>
        <begin position="150"/>
        <end position="273"/>
    </location>
</feature>
<evidence type="ECO:0000256" key="2">
    <source>
        <dbReference type="ARBA" id="ARBA00022670"/>
    </source>
</evidence>